<dbReference type="InterPro" id="IPR021858">
    <property type="entry name" value="Fun_TF"/>
</dbReference>
<accession>A0A0N0V5E9</accession>
<protein>
    <submittedName>
        <fullName evidence="4">Arginine metabolism regulation protein ii</fullName>
    </submittedName>
</protein>
<evidence type="ECO:0000313" key="5">
    <source>
        <dbReference type="Proteomes" id="UP000037904"/>
    </source>
</evidence>
<feature type="domain" description="Zn(2)-C6 fungal-type" evidence="3">
    <location>
        <begin position="10"/>
        <end position="38"/>
    </location>
</feature>
<dbReference type="EMBL" id="JXCE01000348">
    <property type="protein sequence ID" value="KPA37874.1"/>
    <property type="molecule type" value="Genomic_DNA"/>
</dbReference>
<name>A0A0N0V5E9_FUSLA</name>
<reference evidence="4 5" key="1">
    <citation type="submission" date="2015-04" db="EMBL/GenBank/DDBJ databases">
        <title>The draft genome sequence of Fusarium langsethiae, a T-2/HT-2 mycotoxin producer.</title>
        <authorList>
            <person name="Lysoe E."/>
            <person name="Divon H.H."/>
            <person name="Terzi V."/>
            <person name="Orru L."/>
            <person name="Lamontanara A."/>
            <person name="Kolseth A.-K."/>
            <person name="Frandsen R.J."/>
            <person name="Nielsen K."/>
            <person name="Thrane U."/>
        </authorList>
    </citation>
    <scope>NUCLEOTIDE SEQUENCE [LARGE SCALE GENOMIC DNA]</scope>
    <source>
        <strain evidence="4 5">Fl201059</strain>
    </source>
</reference>
<proteinExistence type="predicted"/>
<gene>
    <name evidence="4" type="ORF">FLAG1_09309</name>
</gene>
<keyword evidence="5" id="KW-1185">Reference proteome</keyword>
<dbReference type="PANTHER" id="PTHR38791">
    <property type="entry name" value="ZN(II)2CYS6 TRANSCRIPTION FACTOR (EUROFUNG)-RELATED-RELATED"/>
    <property type="match status" value="1"/>
</dbReference>
<dbReference type="GO" id="GO:0008270">
    <property type="term" value="F:zinc ion binding"/>
    <property type="evidence" value="ECO:0007669"/>
    <property type="project" value="InterPro"/>
</dbReference>
<evidence type="ECO:0000313" key="4">
    <source>
        <dbReference type="EMBL" id="KPA37874.1"/>
    </source>
</evidence>
<dbReference type="PROSITE" id="PS00463">
    <property type="entry name" value="ZN2_CY6_FUNGAL_1"/>
    <property type="match status" value="1"/>
</dbReference>
<dbReference type="PANTHER" id="PTHR38791:SF12">
    <property type="entry name" value="TRANSCRIPTION FACTOR DOMAIN-CONTAINING PROTEIN-RELATED"/>
    <property type="match status" value="1"/>
</dbReference>
<evidence type="ECO:0000259" key="3">
    <source>
        <dbReference type="PROSITE" id="PS50048"/>
    </source>
</evidence>
<dbReference type="Gene3D" id="4.10.240.10">
    <property type="entry name" value="Zn(2)-C6 fungal-type DNA-binding domain"/>
    <property type="match status" value="1"/>
</dbReference>
<dbReference type="Pfam" id="PF11951">
    <property type="entry name" value="Fungal_trans_2"/>
    <property type="match status" value="1"/>
</dbReference>
<evidence type="ECO:0000256" key="2">
    <source>
        <dbReference type="SAM" id="MobiDB-lite"/>
    </source>
</evidence>
<organism evidence="4 5">
    <name type="scientific">Fusarium langsethiae</name>
    <dbReference type="NCBI Taxonomy" id="179993"/>
    <lineage>
        <taxon>Eukaryota</taxon>
        <taxon>Fungi</taxon>
        <taxon>Dikarya</taxon>
        <taxon>Ascomycota</taxon>
        <taxon>Pezizomycotina</taxon>
        <taxon>Sordariomycetes</taxon>
        <taxon>Hypocreomycetidae</taxon>
        <taxon>Hypocreales</taxon>
        <taxon>Nectriaceae</taxon>
        <taxon>Fusarium</taxon>
    </lineage>
</organism>
<dbReference type="PROSITE" id="PS50048">
    <property type="entry name" value="ZN2_CY6_FUNGAL_2"/>
    <property type="match status" value="1"/>
</dbReference>
<keyword evidence="1" id="KW-0539">Nucleus</keyword>
<dbReference type="CDD" id="cd00067">
    <property type="entry name" value="GAL4"/>
    <property type="match status" value="1"/>
</dbReference>
<dbReference type="GO" id="GO:0000981">
    <property type="term" value="F:DNA-binding transcription factor activity, RNA polymerase II-specific"/>
    <property type="evidence" value="ECO:0007669"/>
    <property type="project" value="InterPro"/>
</dbReference>
<dbReference type="InterPro" id="IPR053175">
    <property type="entry name" value="DHMBA_Reg_Transcription_Factor"/>
</dbReference>
<dbReference type="Pfam" id="PF00172">
    <property type="entry name" value="Zn_clus"/>
    <property type="match status" value="1"/>
</dbReference>
<comment type="caution">
    <text evidence="4">The sequence shown here is derived from an EMBL/GenBank/DDBJ whole genome shotgun (WGS) entry which is preliminary data.</text>
</comment>
<dbReference type="InterPro" id="IPR001138">
    <property type="entry name" value="Zn2Cys6_DnaBD"/>
</dbReference>
<sequence>MVFPGALSRGCDRCRKRKIKCDGRRPGCKRCELYKASCPGYDRPLAFRFHGEPGHSLVRGEPSARRKSVQTLVLSKGSSSYALTHSRLTSLVAARQPQPSFEDESIAFFLQEYCVHPAPGVIGGHLDFLEAMYRDSVRSSCIHPATLAIAYMALSRHYKSSTLYVAARSHYGAALRTVNRDLSVSKRPLKDETLASLMLMGMIEDIECQGQTTKAVHMAGISKLFDVVGHRVLTNVKESSLHSWIFTQMPCRTLGPGGDSHWTVLPGLQANHGFRFSIDTSCAASSARVAHQTSLGNSRGAGHDPKNAMPTKLRPHETTDKRPKNPANQSLISFDSRWTASRWSQFALYLILFFERLSKCSDALLQLETIGEEETQLARATGAISEGQIKAMIHKLCSALPYLMGEVDKQGRPLSVPERQSVIMYHLVWPLSAVIVSSHSTLEQVEDGRTRLNAIRDMYGIKLAYFAPDLARDLMA</sequence>
<dbReference type="SUPFAM" id="SSF57701">
    <property type="entry name" value="Zn2/Cys6 DNA-binding domain"/>
    <property type="match status" value="1"/>
</dbReference>
<feature type="region of interest" description="Disordered" evidence="2">
    <location>
        <begin position="293"/>
        <end position="328"/>
    </location>
</feature>
<dbReference type="Proteomes" id="UP000037904">
    <property type="component" value="Unassembled WGS sequence"/>
</dbReference>
<dbReference type="SMART" id="SM00066">
    <property type="entry name" value="GAL4"/>
    <property type="match status" value="1"/>
</dbReference>
<dbReference type="OrthoDB" id="4491390at2759"/>
<feature type="compositionally biased region" description="Basic and acidic residues" evidence="2">
    <location>
        <begin position="314"/>
        <end position="323"/>
    </location>
</feature>
<evidence type="ECO:0000256" key="1">
    <source>
        <dbReference type="ARBA" id="ARBA00023242"/>
    </source>
</evidence>
<dbReference type="InterPro" id="IPR036864">
    <property type="entry name" value="Zn2-C6_fun-type_DNA-bd_sf"/>
</dbReference>
<dbReference type="AlphaFoldDB" id="A0A0N0V5E9"/>